<comment type="caution">
    <text evidence="1">The sequence shown here is derived from an EMBL/GenBank/DDBJ whole genome shotgun (WGS) entry which is preliminary data.</text>
</comment>
<dbReference type="Proteomes" id="UP001153678">
    <property type="component" value="Unassembled WGS sequence"/>
</dbReference>
<keyword evidence="2" id="KW-1185">Reference proteome</keyword>
<proteinExistence type="predicted"/>
<dbReference type="AlphaFoldDB" id="A0A9W4SHL2"/>
<gene>
    <name evidence="1" type="ORF">FWILDA_LOCUS3747</name>
</gene>
<name>A0A9W4SHL2_9GLOM</name>
<evidence type="ECO:0000313" key="2">
    <source>
        <dbReference type="Proteomes" id="UP001153678"/>
    </source>
</evidence>
<reference evidence="1" key="1">
    <citation type="submission" date="2022-08" db="EMBL/GenBank/DDBJ databases">
        <authorList>
            <person name="Kallberg Y."/>
            <person name="Tangrot J."/>
            <person name="Rosling A."/>
        </authorList>
    </citation>
    <scope>NUCLEOTIDE SEQUENCE</scope>
    <source>
        <strain evidence="1">Wild A</strain>
    </source>
</reference>
<sequence length="50" mass="6206">MPLDFGRLSCNFWKYIVKYKAEEWAKQTGQFYIQNICLNPNYQKDFFYRV</sequence>
<organism evidence="1 2">
    <name type="scientific">Funneliformis geosporum</name>
    <dbReference type="NCBI Taxonomy" id="1117311"/>
    <lineage>
        <taxon>Eukaryota</taxon>
        <taxon>Fungi</taxon>
        <taxon>Fungi incertae sedis</taxon>
        <taxon>Mucoromycota</taxon>
        <taxon>Glomeromycotina</taxon>
        <taxon>Glomeromycetes</taxon>
        <taxon>Glomerales</taxon>
        <taxon>Glomeraceae</taxon>
        <taxon>Funneliformis</taxon>
    </lineage>
</organism>
<evidence type="ECO:0000313" key="1">
    <source>
        <dbReference type="EMBL" id="CAI2168765.1"/>
    </source>
</evidence>
<accession>A0A9W4SHL2</accession>
<protein>
    <submittedName>
        <fullName evidence="1">10065_t:CDS:1</fullName>
    </submittedName>
</protein>
<dbReference type="EMBL" id="CAMKVN010000518">
    <property type="protein sequence ID" value="CAI2168765.1"/>
    <property type="molecule type" value="Genomic_DNA"/>
</dbReference>